<comment type="caution">
    <text evidence="2">The sequence shown here is derived from an EMBL/GenBank/DDBJ whole genome shotgun (WGS) entry which is preliminary data.</text>
</comment>
<protein>
    <submittedName>
        <fullName evidence="2">CCAAT-box-binding transcription factor</fullName>
    </submittedName>
</protein>
<dbReference type="EMBL" id="BCSY01000035">
    <property type="protein sequence ID" value="GAS94926.1"/>
    <property type="molecule type" value="Genomic_DNA"/>
</dbReference>
<feature type="compositionally biased region" description="Polar residues" evidence="1">
    <location>
        <begin position="1"/>
        <end position="14"/>
    </location>
</feature>
<sequence length="75" mass="7489">MTADITITTASVHSSRGADTHPGPVKAFVRRAVIAVATGAVAFAAVACGSSDASPDEVRDIHSGKSKPTSASAPR</sequence>
<feature type="compositionally biased region" description="Polar residues" evidence="1">
    <location>
        <begin position="66"/>
        <end position="75"/>
    </location>
</feature>
<name>A0A100WB37_MYCCR</name>
<evidence type="ECO:0000256" key="1">
    <source>
        <dbReference type="SAM" id="MobiDB-lite"/>
    </source>
</evidence>
<evidence type="ECO:0000313" key="3">
    <source>
        <dbReference type="Proteomes" id="UP000069443"/>
    </source>
</evidence>
<feature type="region of interest" description="Disordered" evidence="1">
    <location>
        <begin position="1"/>
        <end position="23"/>
    </location>
</feature>
<accession>A0A100WB37</accession>
<gene>
    <name evidence="2" type="ORF">RMCC_1892</name>
</gene>
<organism evidence="2 3">
    <name type="scientific">Mycolicibacterium canariasense</name>
    <name type="common">Mycobacterium canariasense</name>
    <dbReference type="NCBI Taxonomy" id="228230"/>
    <lineage>
        <taxon>Bacteria</taxon>
        <taxon>Bacillati</taxon>
        <taxon>Actinomycetota</taxon>
        <taxon>Actinomycetes</taxon>
        <taxon>Mycobacteriales</taxon>
        <taxon>Mycobacteriaceae</taxon>
        <taxon>Mycolicibacterium</taxon>
    </lineage>
</organism>
<dbReference type="Proteomes" id="UP000069443">
    <property type="component" value="Unassembled WGS sequence"/>
</dbReference>
<dbReference type="STRING" id="228230.RMCC_1892"/>
<proteinExistence type="predicted"/>
<reference evidence="3" key="1">
    <citation type="journal article" date="2016" name="Genome Announc.">
        <title>Draft Genome Sequences of Five Rapidly Growing Mycobacterium Species, M. thermoresistibile, M. fortuitum subsp. acetamidolyticum, M. canariasense, M. brisbanense, and M. novocastrense.</title>
        <authorList>
            <person name="Katahira K."/>
            <person name="Ogura Y."/>
            <person name="Gotoh Y."/>
            <person name="Hayashi T."/>
        </authorList>
    </citation>
    <scope>NUCLEOTIDE SEQUENCE [LARGE SCALE GENOMIC DNA]</scope>
    <source>
        <strain evidence="3">JCM15298</strain>
    </source>
</reference>
<feature type="region of interest" description="Disordered" evidence="1">
    <location>
        <begin position="49"/>
        <end position="75"/>
    </location>
</feature>
<keyword evidence="3" id="KW-1185">Reference proteome</keyword>
<reference evidence="3" key="2">
    <citation type="submission" date="2016-02" db="EMBL/GenBank/DDBJ databases">
        <title>Draft genome sequence of five rapidly growing Mycobacterium species.</title>
        <authorList>
            <person name="Katahira K."/>
            <person name="Gotou Y."/>
            <person name="Iida K."/>
            <person name="Ogura Y."/>
            <person name="Hayashi T."/>
        </authorList>
    </citation>
    <scope>NUCLEOTIDE SEQUENCE [LARGE SCALE GENOMIC DNA]</scope>
    <source>
        <strain evidence="3">JCM15298</strain>
    </source>
</reference>
<evidence type="ECO:0000313" key="2">
    <source>
        <dbReference type="EMBL" id="GAS94926.1"/>
    </source>
</evidence>
<dbReference type="AlphaFoldDB" id="A0A100WB37"/>